<gene>
    <name evidence="6" type="ORF">V757_08570</name>
</gene>
<accession>V8G0D0</accession>
<organism evidence="6 7">
    <name type="scientific">Pelistega indica</name>
    <dbReference type="NCBI Taxonomy" id="1414851"/>
    <lineage>
        <taxon>Bacteria</taxon>
        <taxon>Pseudomonadati</taxon>
        <taxon>Pseudomonadota</taxon>
        <taxon>Betaproteobacteria</taxon>
        <taxon>Burkholderiales</taxon>
        <taxon>Alcaligenaceae</taxon>
        <taxon>Pelistega</taxon>
    </lineage>
</organism>
<dbReference type="EMBL" id="AYSV01000092">
    <property type="protein sequence ID" value="ETD69900.1"/>
    <property type="molecule type" value="Genomic_DNA"/>
</dbReference>
<dbReference type="Proteomes" id="UP000018766">
    <property type="component" value="Unassembled WGS sequence"/>
</dbReference>
<dbReference type="SUPFAM" id="SSF69754">
    <property type="entry name" value="Ribosome binding protein Y (YfiA homologue)"/>
    <property type="match status" value="1"/>
</dbReference>
<dbReference type="GO" id="GO:0045900">
    <property type="term" value="P:negative regulation of translational elongation"/>
    <property type="evidence" value="ECO:0007669"/>
    <property type="project" value="TreeGrafter"/>
</dbReference>
<evidence type="ECO:0000256" key="4">
    <source>
        <dbReference type="ARBA" id="ARBA00041148"/>
    </source>
</evidence>
<evidence type="ECO:0000256" key="1">
    <source>
        <dbReference type="ARBA" id="ARBA00022845"/>
    </source>
</evidence>
<comment type="caution">
    <text evidence="6">The sequence shown here is derived from an EMBL/GenBank/DDBJ whole genome shotgun (WGS) entry which is preliminary data.</text>
</comment>
<dbReference type="FunFam" id="3.30.160.100:FF:000001">
    <property type="entry name" value="Ribosome hibernation promoting factor"/>
    <property type="match status" value="1"/>
</dbReference>
<comment type="subunit">
    <text evidence="3">Associates exclusively with 100S ribosomes, which are dimers of 70S ribosomes.</text>
</comment>
<evidence type="ECO:0000256" key="2">
    <source>
        <dbReference type="ARBA" id="ARBA00038434"/>
    </source>
</evidence>
<dbReference type="InterPro" id="IPR050574">
    <property type="entry name" value="HPF/YfiA_ribosome-assoc"/>
</dbReference>
<dbReference type="InterPro" id="IPR036567">
    <property type="entry name" value="RHF-like"/>
</dbReference>
<dbReference type="PANTHER" id="PTHR33231:SF1">
    <property type="entry name" value="30S RIBOSOMAL PROTEIN"/>
    <property type="match status" value="1"/>
</dbReference>
<dbReference type="NCBIfam" id="TIGR00741">
    <property type="entry name" value="yfiA"/>
    <property type="match status" value="1"/>
</dbReference>
<dbReference type="InterPro" id="IPR003489">
    <property type="entry name" value="RHF/RaiA"/>
</dbReference>
<dbReference type="GO" id="GO:0043024">
    <property type="term" value="F:ribosomal small subunit binding"/>
    <property type="evidence" value="ECO:0007669"/>
    <property type="project" value="TreeGrafter"/>
</dbReference>
<evidence type="ECO:0000256" key="3">
    <source>
        <dbReference type="ARBA" id="ARBA00038695"/>
    </source>
</evidence>
<dbReference type="AlphaFoldDB" id="V8G0D0"/>
<dbReference type="PANTHER" id="PTHR33231">
    <property type="entry name" value="30S RIBOSOMAL PROTEIN"/>
    <property type="match status" value="1"/>
</dbReference>
<dbReference type="PATRIC" id="fig|1414851.3.peg.1773"/>
<dbReference type="OrthoDB" id="9795980at2"/>
<reference evidence="6 7" key="1">
    <citation type="submission" date="2013-11" db="EMBL/GenBank/DDBJ databases">
        <title>Genomic analysis of Pelistega sp. HM-7.</title>
        <authorList>
            <person name="Kumbhare S.V."/>
            <person name="Shetty S.A."/>
            <person name="Sharma O."/>
            <person name="Dhotre D.P."/>
        </authorList>
    </citation>
    <scope>NUCLEOTIDE SEQUENCE [LARGE SCALE GENOMIC DNA]</scope>
    <source>
        <strain evidence="6 7">HM-7</strain>
    </source>
</reference>
<dbReference type="Gene3D" id="3.30.160.100">
    <property type="entry name" value="Ribosome hibernation promotion factor-like"/>
    <property type="match status" value="1"/>
</dbReference>
<keyword evidence="1" id="KW-0810">Translation regulation</keyword>
<dbReference type="CDD" id="cd00552">
    <property type="entry name" value="RaiA"/>
    <property type="match status" value="1"/>
</dbReference>
<name>V8G0D0_9BURK</name>
<dbReference type="Pfam" id="PF02482">
    <property type="entry name" value="Ribosomal_S30AE"/>
    <property type="match status" value="1"/>
</dbReference>
<sequence>MNLTISGHHLEITTPIKEYIETKLTRVSRHIDNIIDTQVIISKDVNQQIAEITLRVPGKDLHAESSHENLYAAIDLLIDKIDRLVLKHKEKQQSFTKEANKHLSA</sequence>
<dbReference type="GO" id="GO:0022627">
    <property type="term" value="C:cytosolic small ribosomal subunit"/>
    <property type="evidence" value="ECO:0007669"/>
    <property type="project" value="TreeGrafter"/>
</dbReference>
<protein>
    <recommendedName>
        <fullName evidence="4">Ribosome hibernation promoting factor</fullName>
    </recommendedName>
    <alternativeName>
        <fullName evidence="5">Hibernation factor HPF</fullName>
    </alternativeName>
</protein>
<evidence type="ECO:0000313" key="7">
    <source>
        <dbReference type="Proteomes" id="UP000018766"/>
    </source>
</evidence>
<proteinExistence type="inferred from homology"/>
<keyword evidence="7" id="KW-1185">Reference proteome</keyword>
<evidence type="ECO:0000256" key="5">
    <source>
        <dbReference type="ARBA" id="ARBA00041319"/>
    </source>
</evidence>
<evidence type="ECO:0000313" key="6">
    <source>
        <dbReference type="EMBL" id="ETD69900.1"/>
    </source>
</evidence>
<comment type="similarity">
    <text evidence="2">Belongs to the HPF/YfiA ribosome-associated protein family. Short HPF subfamily.</text>
</comment>
<dbReference type="RefSeq" id="WP_023951718.1">
    <property type="nucleotide sequence ID" value="NZ_AYSV01000092.1"/>
</dbReference>